<dbReference type="Gene3D" id="3.40.50.720">
    <property type="entry name" value="NAD(P)-binding Rossmann-like Domain"/>
    <property type="match status" value="1"/>
</dbReference>
<dbReference type="PIRSF" id="PIRSF000109">
    <property type="entry name" value="6PGD"/>
    <property type="match status" value="1"/>
</dbReference>
<name>A0A6A0B035_9ACTN</name>
<feature type="binding site" description="in other chain" evidence="7">
    <location>
        <position position="290"/>
    </location>
    <ligand>
        <name>substrate</name>
        <note>ligand shared between dimeric partners</note>
    </ligand>
</feature>
<evidence type="ECO:0000256" key="9">
    <source>
        <dbReference type="RuleBase" id="RU000485"/>
    </source>
</evidence>
<feature type="binding site" evidence="8">
    <location>
        <begin position="11"/>
        <end position="16"/>
    </location>
    <ligand>
        <name>NADP(+)</name>
        <dbReference type="ChEBI" id="CHEBI:58349"/>
    </ligand>
</feature>
<protein>
    <recommendedName>
        <fullName evidence="5 9">6-phosphogluconate dehydrogenase, decarboxylating</fullName>
        <ecNumber evidence="5 9">1.1.1.44</ecNumber>
    </recommendedName>
</protein>
<dbReference type="GO" id="GO:0050661">
    <property type="term" value="F:NADP binding"/>
    <property type="evidence" value="ECO:0007669"/>
    <property type="project" value="InterPro"/>
</dbReference>
<feature type="binding site" evidence="8">
    <location>
        <begin position="76"/>
        <end position="78"/>
    </location>
    <ligand>
        <name>NADP(+)</name>
        <dbReference type="ChEBI" id="CHEBI:58349"/>
    </ligand>
</feature>
<dbReference type="FunFam" id="1.10.1040.10:FF:000002">
    <property type="entry name" value="6-phosphogluconate dehydrogenase, decarboxylating"/>
    <property type="match status" value="1"/>
</dbReference>
<dbReference type="RefSeq" id="WP_173265667.1">
    <property type="nucleotide sequence ID" value="NZ_BLLG01000013.1"/>
</dbReference>
<dbReference type="SUPFAM" id="SSF51735">
    <property type="entry name" value="NAD(P)-binding Rossmann-fold domains"/>
    <property type="match status" value="1"/>
</dbReference>
<keyword evidence="3 5" id="KW-0560">Oxidoreductase</keyword>
<comment type="catalytic activity">
    <reaction evidence="5 9">
        <text>6-phospho-D-gluconate + NADP(+) = D-ribulose 5-phosphate + CO2 + NADPH</text>
        <dbReference type="Rhea" id="RHEA:10116"/>
        <dbReference type="ChEBI" id="CHEBI:16526"/>
        <dbReference type="ChEBI" id="CHEBI:57783"/>
        <dbReference type="ChEBI" id="CHEBI:58121"/>
        <dbReference type="ChEBI" id="CHEBI:58349"/>
        <dbReference type="ChEBI" id="CHEBI:58759"/>
        <dbReference type="EC" id="1.1.1.44"/>
    </reaction>
</comment>
<evidence type="ECO:0000256" key="8">
    <source>
        <dbReference type="PIRSR" id="PIRSR000109-3"/>
    </source>
</evidence>
<feature type="domain" description="6-phosphogluconate dehydrogenase C-terminal" evidence="10">
    <location>
        <begin position="181"/>
        <end position="471"/>
    </location>
</feature>
<keyword evidence="5 9" id="KW-0570">Pentose shunt</keyword>
<dbReference type="InterPro" id="IPR013328">
    <property type="entry name" value="6PGD_dom2"/>
</dbReference>
<dbReference type="SUPFAM" id="SSF48179">
    <property type="entry name" value="6-phosphogluconate dehydrogenase C-terminal domain-like"/>
    <property type="match status" value="1"/>
</dbReference>
<evidence type="ECO:0000256" key="5">
    <source>
        <dbReference type="PIRNR" id="PIRNR000109"/>
    </source>
</evidence>
<dbReference type="Pfam" id="PF00393">
    <property type="entry name" value="6PGD"/>
    <property type="match status" value="1"/>
</dbReference>
<evidence type="ECO:0000256" key="1">
    <source>
        <dbReference type="ARBA" id="ARBA00008419"/>
    </source>
</evidence>
<feature type="binding site" description="in other chain" evidence="7">
    <location>
        <begin position="130"/>
        <end position="132"/>
    </location>
    <ligand>
        <name>substrate</name>
        <note>ligand shared between dimeric partners</note>
    </ligand>
</feature>
<dbReference type="InterPro" id="IPR006115">
    <property type="entry name" value="6PGDH_NADP-bd"/>
</dbReference>
<feature type="binding site" description="in other chain" evidence="7">
    <location>
        <position position="104"/>
    </location>
    <ligand>
        <name>substrate</name>
        <note>ligand shared between dimeric partners</note>
    </ligand>
</feature>
<evidence type="ECO:0000259" key="10">
    <source>
        <dbReference type="SMART" id="SM01350"/>
    </source>
</evidence>
<reference evidence="11 12" key="1">
    <citation type="submission" date="2020-02" db="EMBL/GenBank/DDBJ databases">
        <title>Whole Genome Shotgun Sequence of Streptomyces sp. strain CWH03.</title>
        <authorList>
            <person name="Dohra H."/>
            <person name="Kodani S."/>
            <person name="Yamamura H."/>
        </authorList>
    </citation>
    <scope>NUCLEOTIDE SEQUENCE [LARGE SCALE GENOMIC DNA]</scope>
    <source>
        <strain evidence="11 12">CWH03</strain>
    </source>
</reference>
<evidence type="ECO:0000256" key="7">
    <source>
        <dbReference type="PIRSR" id="PIRSR000109-2"/>
    </source>
</evidence>
<proteinExistence type="inferred from homology"/>
<dbReference type="PANTHER" id="PTHR11811">
    <property type="entry name" value="6-PHOSPHOGLUCONATE DEHYDROGENASE"/>
    <property type="match status" value="1"/>
</dbReference>
<dbReference type="Gene3D" id="1.10.1040.10">
    <property type="entry name" value="N-(1-d-carboxylethyl)-l-norvaline Dehydrogenase, domain 2"/>
    <property type="match status" value="1"/>
</dbReference>
<dbReference type="PRINTS" id="PR00076">
    <property type="entry name" value="6PGDHDRGNASE"/>
</dbReference>
<evidence type="ECO:0000256" key="2">
    <source>
        <dbReference type="ARBA" id="ARBA00011738"/>
    </source>
</evidence>
<dbReference type="InterPro" id="IPR006113">
    <property type="entry name" value="6PGDH_Gnd/GntZ"/>
</dbReference>
<keyword evidence="4 9" id="KW-0311">Gluconate utilization</keyword>
<dbReference type="GO" id="GO:0006098">
    <property type="term" value="P:pentose-phosphate shunt"/>
    <property type="evidence" value="ECO:0007669"/>
    <property type="project" value="UniProtKB-UniPathway"/>
</dbReference>
<dbReference type="PROSITE" id="PS00461">
    <property type="entry name" value="6PGD"/>
    <property type="match status" value="1"/>
</dbReference>
<feature type="active site" description="Proton acceptor" evidence="6">
    <location>
        <position position="185"/>
    </location>
</feature>
<comment type="function">
    <text evidence="5">Catalyzes the oxidative decarboxylation of 6-phosphogluconate to ribulose 5-phosphate and CO(2), with concomitant reduction of NADP to NADPH.</text>
</comment>
<dbReference type="EC" id="1.1.1.44" evidence="5 9"/>
<comment type="subunit">
    <text evidence="2 5">Homodimer.</text>
</comment>
<dbReference type="InterPro" id="IPR006183">
    <property type="entry name" value="Pgluconate_DH"/>
</dbReference>
<dbReference type="UniPathway" id="UPA00115">
    <property type="reaction ID" value="UER00410"/>
</dbReference>
<dbReference type="Pfam" id="PF03446">
    <property type="entry name" value="NAD_binding_2"/>
    <property type="match status" value="1"/>
</dbReference>
<evidence type="ECO:0000256" key="3">
    <source>
        <dbReference type="ARBA" id="ARBA00023002"/>
    </source>
</evidence>
<feature type="binding site" evidence="8">
    <location>
        <position position="104"/>
    </location>
    <ligand>
        <name>NADP(+)</name>
        <dbReference type="ChEBI" id="CHEBI:58349"/>
    </ligand>
</feature>
<dbReference type="SMART" id="SM01350">
    <property type="entry name" value="6PGD"/>
    <property type="match status" value="1"/>
</dbReference>
<feature type="binding site" description="in other chain" evidence="7">
    <location>
        <position position="193"/>
    </location>
    <ligand>
        <name>substrate</name>
        <note>ligand shared between dimeric partners</note>
    </ligand>
</feature>
<feature type="binding site" description="in other chain" evidence="7">
    <location>
        <begin position="188"/>
        <end position="189"/>
    </location>
    <ligand>
        <name>substrate</name>
        <note>ligand shared between dimeric partners</note>
    </ligand>
</feature>
<dbReference type="NCBIfam" id="NF006765">
    <property type="entry name" value="PRK09287.1"/>
    <property type="match status" value="1"/>
</dbReference>
<comment type="pathway">
    <text evidence="5 9">Carbohydrate degradation; pentose phosphate pathway; D-ribulose 5-phosphate from D-glucose 6-phosphate (oxidative stage): step 3/3.</text>
</comment>
<dbReference type="Gene3D" id="1.20.5.320">
    <property type="entry name" value="6-Phosphogluconate Dehydrogenase, domain 3"/>
    <property type="match status" value="1"/>
</dbReference>
<keyword evidence="5 9" id="KW-0521">NADP</keyword>
<keyword evidence="12" id="KW-1185">Reference proteome</keyword>
<feature type="binding site" evidence="7">
    <location>
        <position position="449"/>
    </location>
    <ligand>
        <name>substrate</name>
        <note>ligand shared between dimeric partners</note>
    </ligand>
</feature>
<dbReference type="Proteomes" id="UP000484988">
    <property type="component" value="Unassembled WGS sequence"/>
</dbReference>
<dbReference type="GO" id="GO:0004616">
    <property type="term" value="F:phosphogluconate dehydrogenase (decarboxylating) activity"/>
    <property type="evidence" value="ECO:0007669"/>
    <property type="project" value="UniProtKB-EC"/>
</dbReference>
<dbReference type="InterPro" id="IPR036291">
    <property type="entry name" value="NAD(P)-bd_dom_sf"/>
</dbReference>
<comment type="similarity">
    <text evidence="1 5 9">Belongs to the 6-phosphogluconate dehydrogenase family.</text>
</comment>
<gene>
    <name evidence="11" type="ORF">SCWH03_41910</name>
</gene>
<dbReference type="InterPro" id="IPR008927">
    <property type="entry name" value="6-PGluconate_DH-like_C_sf"/>
</dbReference>
<dbReference type="InterPro" id="IPR006114">
    <property type="entry name" value="6PGDH_C"/>
</dbReference>
<dbReference type="InterPro" id="IPR006184">
    <property type="entry name" value="6PGdom_BS"/>
</dbReference>
<evidence type="ECO:0000256" key="4">
    <source>
        <dbReference type="ARBA" id="ARBA00023064"/>
    </source>
</evidence>
<accession>A0A6A0B035</accession>
<dbReference type="FunFam" id="3.40.50.720:FF:000007">
    <property type="entry name" value="6-phosphogluconate dehydrogenase, decarboxylating"/>
    <property type="match status" value="1"/>
</dbReference>
<dbReference type="EMBL" id="BLLG01000013">
    <property type="protein sequence ID" value="GFH37951.1"/>
    <property type="molecule type" value="Genomic_DNA"/>
</dbReference>
<evidence type="ECO:0000313" key="11">
    <source>
        <dbReference type="EMBL" id="GFH37951.1"/>
    </source>
</evidence>
<dbReference type="NCBIfam" id="TIGR00873">
    <property type="entry name" value="gnd"/>
    <property type="match status" value="1"/>
</dbReference>
<feature type="binding site" description="in other chain" evidence="7">
    <location>
        <position position="263"/>
    </location>
    <ligand>
        <name>substrate</name>
        <note>ligand shared between dimeric partners</note>
    </ligand>
</feature>
<organism evidence="11 12">
    <name type="scientific">Streptomyces pacificus</name>
    <dbReference type="NCBI Taxonomy" id="2705029"/>
    <lineage>
        <taxon>Bacteria</taxon>
        <taxon>Bacillati</taxon>
        <taxon>Actinomycetota</taxon>
        <taxon>Actinomycetes</taxon>
        <taxon>Kitasatosporales</taxon>
        <taxon>Streptomycetaceae</taxon>
        <taxon>Streptomyces</taxon>
    </lineage>
</organism>
<sequence>MSGTAQIGVTGLAVMGRNLARNFARNGYTVALHNRTAARTRELVESFGDEGAFVPTESAEDFVAALERPRRLVIMVKAGAPTDAVIEEFAPLLEPGDQIIDGGNAHFEDTRRRERELRERGIHFVGVGVSGGEEGALHGPSIMPGGSPESYDTLGPMLEKIAARAADGTPCTTHIGPDGAGHFVKMVHNGIEYADMQLIAEAYHLLRSVAGYTPGKIAETFRDWNRGRLDSYLIEITAEVLAHTDPETGKPFVDVVADRAEQKGTGRWTVQIALDLGVPVSGIAEAVFARSLSGHADLRESSHTLPGPVPQPLGEEDAARFAAQVEQALYASKIVSYTQGFHQIRAGGAAYGWDIDPGAVAAVWRAGCIIRAAFLDRIRTAFDTRPDLPSLLSDKQFAEEIGAAQDDWRAVVATSARQGVPTPGFATALAYYDALRAPRLPAALTQAQRDFFGAHTYRRTDREGSFHTLWGGDRSEVSAG</sequence>
<dbReference type="FunFam" id="1.20.5.320:FF:000004">
    <property type="entry name" value="6-phosphogluconate dehydrogenase, decarboxylating"/>
    <property type="match status" value="1"/>
</dbReference>
<dbReference type="AlphaFoldDB" id="A0A6A0B035"/>
<feature type="active site" description="Proton donor" evidence="6">
    <location>
        <position position="192"/>
    </location>
</feature>
<evidence type="ECO:0000256" key="6">
    <source>
        <dbReference type="PIRSR" id="PIRSR000109-1"/>
    </source>
</evidence>
<dbReference type="GO" id="GO:0019521">
    <property type="term" value="P:D-gluconate metabolic process"/>
    <property type="evidence" value="ECO:0007669"/>
    <property type="project" value="UniProtKB-KW"/>
</dbReference>
<feature type="binding site" evidence="7">
    <location>
        <position position="455"/>
    </location>
    <ligand>
        <name>substrate</name>
        <note>ligand shared between dimeric partners</note>
    </ligand>
</feature>
<comment type="caution">
    <text evidence="11">The sequence shown here is derived from an EMBL/GenBank/DDBJ whole genome shotgun (WGS) entry which is preliminary data.</text>
</comment>
<evidence type="ECO:0000313" key="12">
    <source>
        <dbReference type="Proteomes" id="UP000484988"/>
    </source>
</evidence>
<feature type="binding site" evidence="8">
    <location>
        <begin position="34"/>
        <end position="36"/>
    </location>
    <ligand>
        <name>NADP(+)</name>
        <dbReference type="ChEBI" id="CHEBI:58349"/>
    </ligand>
</feature>